<sequence length="113" mass="12978">MIPPPSLIKYLARQKIAAHTSRYHRPVQWPLSVMRTPVALPPVKWSSAMQQHHSNHEKTYQERLIEEAQCFKDEAAKIPHGTARDLLLQRAFRAEAASHLDRWLSSPGLQPPK</sequence>
<gene>
    <name evidence="1" type="ordered locus">Nham_2471</name>
</gene>
<dbReference type="AlphaFoldDB" id="Q1QKI6"/>
<dbReference type="HOGENOM" id="CLU_2130808_0_0_5"/>
<reference evidence="1 2" key="1">
    <citation type="submission" date="2006-03" db="EMBL/GenBank/DDBJ databases">
        <title>Complete sequence of chromosome of Nitrobacter hamburgensis X14.</title>
        <authorList>
            <consortium name="US DOE Joint Genome Institute"/>
            <person name="Copeland A."/>
            <person name="Lucas S."/>
            <person name="Lapidus A."/>
            <person name="Barry K."/>
            <person name="Detter J.C."/>
            <person name="Glavina del Rio T."/>
            <person name="Hammon N."/>
            <person name="Israni S."/>
            <person name="Dalin E."/>
            <person name="Tice H."/>
            <person name="Pitluck S."/>
            <person name="Chain P."/>
            <person name="Malfatti S."/>
            <person name="Shin M."/>
            <person name="Vergez L."/>
            <person name="Schmutz J."/>
            <person name="Larimer F."/>
            <person name="Land M."/>
            <person name="Hauser L."/>
            <person name="Kyrpides N."/>
            <person name="Ivanova N."/>
            <person name="Ward B."/>
            <person name="Arp D."/>
            <person name="Klotz M."/>
            <person name="Stein L."/>
            <person name="O'Mullan G."/>
            <person name="Starkenburg S."/>
            <person name="Sayavedra L."/>
            <person name="Poret-Peterson A.T."/>
            <person name="Gentry M.E."/>
            <person name="Bruce D."/>
            <person name="Richardson P."/>
        </authorList>
    </citation>
    <scope>NUCLEOTIDE SEQUENCE [LARGE SCALE GENOMIC DNA]</scope>
    <source>
        <strain evidence="2">DSM 10229 / NCIMB 13809 / X14</strain>
    </source>
</reference>
<keyword evidence="2" id="KW-1185">Reference proteome</keyword>
<evidence type="ECO:0000313" key="2">
    <source>
        <dbReference type="Proteomes" id="UP000001953"/>
    </source>
</evidence>
<name>Q1QKI6_NITHX</name>
<dbReference type="EMBL" id="CP000319">
    <property type="protein sequence ID" value="ABE63261.1"/>
    <property type="molecule type" value="Genomic_DNA"/>
</dbReference>
<protein>
    <submittedName>
        <fullName evidence="1">Uncharacterized protein</fullName>
    </submittedName>
</protein>
<accession>Q1QKI6</accession>
<proteinExistence type="predicted"/>
<dbReference type="KEGG" id="nha:Nham_2471"/>
<evidence type="ECO:0000313" key="1">
    <source>
        <dbReference type="EMBL" id="ABE63261.1"/>
    </source>
</evidence>
<dbReference type="Proteomes" id="UP000001953">
    <property type="component" value="Chromosome"/>
</dbReference>
<organism evidence="1 2">
    <name type="scientific">Nitrobacter hamburgensis (strain DSM 10229 / NCIMB 13809 / X14)</name>
    <dbReference type="NCBI Taxonomy" id="323097"/>
    <lineage>
        <taxon>Bacteria</taxon>
        <taxon>Pseudomonadati</taxon>
        <taxon>Pseudomonadota</taxon>
        <taxon>Alphaproteobacteria</taxon>
        <taxon>Hyphomicrobiales</taxon>
        <taxon>Nitrobacteraceae</taxon>
        <taxon>Nitrobacter</taxon>
    </lineage>
</organism>